<evidence type="ECO:0000256" key="1">
    <source>
        <dbReference type="PROSITE-ProRule" id="PRU00708"/>
    </source>
</evidence>
<dbReference type="PANTHER" id="PTHR24014:SF6">
    <property type="entry name" value="PENTATRICOPEPTIDE REPEAT-CONTAINING PROTEIN 1, MITOCHONDRIAL"/>
    <property type="match status" value="1"/>
</dbReference>
<dbReference type="Pfam" id="PF13812">
    <property type="entry name" value="PPR_3"/>
    <property type="match status" value="2"/>
</dbReference>
<dbReference type="NCBIfam" id="TIGR00756">
    <property type="entry name" value="PPR"/>
    <property type="match status" value="2"/>
</dbReference>
<dbReference type="Gene3D" id="1.25.40.10">
    <property type="entry name" value="Tetratricopeptide repeat domain"/>
    <property type="match status" value="3"/>
</dbReference>
<dbReference type="GeneTree" id="ENSGT00940000153974"/>
<dbReference type="GeneID" id="113580935"/>
<feature type="compositionally biased region" description="Polar residues" evidence="2">
    <location>
        <begin position="367"/>
        <end position="382"/>
    </location>
</feature>
<reference evidence="4" key="1">
    <citation type="journal article" date="2014" name="Science">
        <title>Nonhuman genetics. Genomic basis for the convergent evolution of electric organs.</title>
        <authorList>
            <person name="Gallant J.R."/>
            <person name="Traeger L.L."/>
            <person name="Volkening J.D."/>
            <person name="Moffett H."/>
            <person name="Chen P.H."/>
            <person name="Novina C.D."/>
            <person name="Phillips G.N.Jr."/>
            <person name="Anand R."/>
            <person name="Wells G.B."/>
            <person name="Pinch M."/>
            <person name="Guth R."/>
            <person name="Unguez G.A."/>
            <person name="Albert J.S."/>
            <person name="Zakon H.H."/>
            <person name="Samanta M.P."/>
            <person name="Sussman M.R."/>
        </authorList>
    </citation>
    <scope>NUCLEOTIDE SEQUENCE [LARGE SCALE GENOMIC DNA]</scope>
</reference>
<gene>
    <name evidence="3" type="primary">ptcd1</name>
</gene>
<evidence type="ECO:0000313" key="3">
    <source>
        <dbReference type="Ensembl" id="ENSEEEP00000039123.2"/>
    </source>
</evidence>
<feature type="repeat" description="PPR" evidence="1">
    <location>
        <begin position="181"/>
        <end position="215"/>
    </location>
</feature>
<feature type="compositionally biased region" description="Polar residues" evidence="2">
    <location>
        <begin position="726"/>
        <end position="743"/>
    </location>
</feature>
<organism evidence="3 4">
    <name type="scientific">Electrophorus electricus</name>
    <name type="common">Electric eel</name>
    <name type="synonym">Gymnotus electricus</name>
    <dbReference type="NCBI Taxonomy" id="8005"/>
    <lineage>
        <taxon>Eukaryota</taxon>
        <taxon>Metazoa</taxon>
        <taxon>Chordata</taxon>
        <taxon>Craniata</taxon>
        <taxon>Vertebrata</taxon>
        <taxon>Euteleostomi</taxon>
        <taxon>Actinopterygii</taxon>
        <taxon>Neopterygii</taxon>
        <taxon>Teleostei</taxon>
        <taxon>Ostariophysi</taxon>
        <taxon>Gymnotiformes</taxon>
        <taxon>Gymnotoidei</taxon>
        <taxon>Gymnotidae</taxon>
        <taxon>Electrophorus</taxon>
    </lineage>
</organism>
<feature type="compositionally biased region" description="Basic and acidic residues" evidence="2">
    <location>
        <begin position="357"/>
        <end position="366"/>
    </location>
</feature>
<dbReference type="GO" id="GO:0042780">
    <property type="term" value="P:tRNA 3'-end processing"/>
    <property type="evidence" value="ECO:0007669"/>
    <property type="project" value="TreeGrafter"/>
</dbReference>
<reference evidence="4" key="2">
    <citation type="journal article" date="2017" name="Sci. Adv.">
        <title>A tail of two voltages: Proteomic comparison of the three electric organs of the electric eel.</title>
        <authorList>
            <person name="Traeger L.L."/>
            <person name="Sabat G."/>
            <person name="Barrett-Wilt G.A."/>
            <person name="Wells G.B."/>
            <person name="Sussman M.R."/>
        </authorList>
    </citation>
    <scope>NUCLEOTIDE SEQUENCE [LARGE SCALE GENOMIC DNA]</scope>
</reference>
<dbReference type="KEGG" id="eee:113580935"/>
<dbReference type="FunFam" id="1.25.40.10:FF:001102">
    <property type="entry name" value="Pentatricopeptide repeat domain 1"/>
    <property type="match status" value="1"/>
</dbReference>
<dbReference type="RefSeq" id="XP_026871577.2">
    <property type="nucleotide sequence ID" value="XM_027015776.2"/>
</dbReference>
<dbReference type="CTD" id="26024"/>
<dbReference type="GO" id="GO:0000049">
    <property type="term" value="F:tRNA binding"/>
    <property type="evidence" value="ECO:0007669"/>
    <property type="project" value="TreeGrafter"/>
</dbReference>
<accession>A0A4W4GRI6</accession>
<dbReference type="PANTHER" id="PTHR24014">
    <property type="entry name" value="2-OXOGLUTARATE AND IRON-DEPENDENT OXYGENASE DOMAIN-CONTAINING PROTEIN 2"/>
    <property type="match status" value="1"/>
</dbReference>
<proteinExistence type="predicted"/>
<evidence type="ECO:0000313" key="4">
    <source>
        <dbReference type="Proteomes" id="UP000314983"/>
    </source>
</evidence>
<dbReference type="Ensembl" id="ENSEEET00000039573.2">
    <property type="protein sequence ID" value="ENSEEEP00000039123.2"/>
    <property type="gene ID" value="ENSEEEG00000018581.2"/>
</dbReference>
<feature type="region of interest" description="Disordered" evidence="2">
    <location>
        <begin position="410"/>
        <end position="431"/>
    </location>
</feature>
<protein>
    <recommendedName>
        <fullName evidence="5">Pentacotripeptide-repeat region of PRORP domain-containing protein</fullName>
    </recommendedName>
</protein>
<reference evidence="3" key="4">
    <citation type="submission" date="2025-08" db="UniProtKB">
        <authorList>
            <consortium name="Ensembl"/>
        </authorList>
    </citation>
    <scope>IDENTIFICATION</scope>
</reference>
<dbReference type="Pfam" id="PF13041">
    <property type="entry name" value="PPR_2"/>
    <property type="match status" value="1"/>
</dbReference>
<dbReference type="OMA" id="EHPENTG"/>
<dbReference type="AlphaFoldDB" id="A0A4W4GRI6"/>
<dbReference type="InterPro" id="IPR002885">
    <property type="entry name" value="PPR_rpt"/>
</dbReference>
<evidence type="ECO:0000256" key="2">
    <source>
        <dbReference type="SAM" id="MobiDB-lite"/>
    </source>
</evidence>
<sequence length="743" mass="83810">MLRCVLLKSLQAGSNNVSNLVRVAASVSNEIRPFSAYISDQSWRKTDFQSAQRSYCDSVQFRATRKAAILHDTRSHTTSGYTEEIENTDEGADHDQFGEYGRDFSSRTIFRKTSAEQQDLKYRDTREDDSVVKKFKSKTGRRNTQYWYFLQCKKLIKKDKLAEALALFEGDMLEGERLQPEEYNYTVLIGGCGRVGYVKKAFQLYNNMKKRGLEPSDATYTALFNACSESPWKQTGLEQALRLRQELRRKNILLAAITQHALLKTFALAGDMKACFQVLREMLQNGQPITQETFQYLLMCCVEDKQQGFRLALQVWYQMLNAGLKPDTKNYNLLLRAARDCGIGDLTLASTLLLKEQKEPAQKESPQRSGQRSKVSEWSPSSKPLDMDMFESHLFAAAMSTDSHELDTAPLGQWQRGDWPSEVESPSGGDTDAPAEHCFSVHTSDSTWQTQLMPVSPKHDLAPCPPSSPSVSPNSRPLNLLDPSTCHPDVVALGTVNSASDRLALMGNLEGFLNKMATDGLSPTIKTLTLLADVMEPSSQSVQSLISVAKQNQVKLDVAFFNTLIRKFAKAGDLEGAKAVKALMLERKQAMNAQTFCAIALACRRKTDGLQLLSDMEACGVGANVHIFSALIGQASRRLDYAYLHELLQQMHRLQVPPNEVIIRQLEFVVQYPPTYDKFKSKNTYLEKIDGFRGFYKEWLKFMPGQETPHPWDKYRLQQTEDQHYGTDSQSNETTKVVNEVMN</sequence>
<name>A0A4W4GRI6_ELEEL</name>
<feature type="region of interest" description="Disordered" evidence="2">
    <location>
        <begin position="357"/>
        <end position="384"/>
    </location>
</feature>
<dbReference type="STRING" id="8005.ENSEEEP00000039123"/>
<dbReference type="InterPro" id="IPR011990">
    <property type="entry name" value="TPR-like_helical_dom_sf"/>
</dbReference>
<evidence type="ECO:0008006" key="5">
    <source>
        <dbReference type="Google" id="ProtNLM"/>
    </source>
</evidence>
<dbReference type="FunFam" id="1.25.40.10:FF:000638">
    <property type="entry name" value="Pentatricopeptide repeat domain 1"/>
    <property type="match status" value="1"/>
</dbReference>
<reference evidence="3" key="5">
    <citation type="submission" date="2025-09" db="UniProtKB">
        <authorList>
            <consortium name="Ensembl"/>
        </authorList>
    </citation>
    <scope>IDENTIFICATION</scope>
</reference>
<keyword evidence="4" id="KW-1185">Reference proteome</keyword>
<feature type="region of interest" description="Disordered" evidence="2">
    <location>
        <begin position="721"/>
        <end position="743"/>
    </location>
</feature>
<dbReference type="Proteomes" id="UP000314983">
    <property type="component" value="Chromosome 16"/>
</dbReference>
<reference evidence="3" key="3">
    <citation type="submission" date="2020-05" db="EMBL/GenBank/DDBJ databases">
        <title>Electrophorus electricus (electric eel) genome, fEleEle1, primary haplotype.</title>
        <authorList>
            <person name="Myers G."/>
            <person name="Meyer A."/>
            <person name="Fedrigo O."/>
            <person name="Formenti G."/>
            <person name="Rhie A."/>
            <person name="Tracey A."/>
            <person name="Sims Y."/>
            <person name="Jarvis E.D."/>
        </authorList>
    </citation>
    <scope>NUCLEOTIDE SEQUENCE [LARGE SCALE GENOMIC DNA]</scope>
</reference>
<dbReference type="PROSITE" id="PS51375">
    <property type="entry name" value="PPR"/>
    <property type="match status" value="1"/>
</dbReference>
<dbReference type="GO" id="GO:0005759">
    <property type="term" value="C:mitochondrial matrix"/>
    <property type="evidence" value="ECO:0007669"/>
    <property type="project" value="TreeGrafter"/>
</dbReference>